<dbReference type="AlphaFoldDB" id="A0AA87ZUV1"/>
<evidence type="ECO:0000313" key="1">
    <source>
        <dbReference type="EMBL" id="GMN42603.1"/>
    </source>
</evidence>
<dbReference type="EMBL" id="BTGU01000014">
    <property type="protein sequence ID" value="GMN42603.1"/>
    <property type="molecule type" value="Genomic_DNA"/>
</dbReference>
<protein>
    <submittedName>
        <fullName evidence="1">Uncharacterized protein</fullName>
    </submittedName>
</protein>
<organism evidence="1 2">
    <name type="scientific">Ficus carica</name>
    <name type="common">Common fig</name>
    <dbReference type="NCBI Taxonomy" id="3494"/>
    <lineage>
        <taxon>Eukaryota</taxon>
        <taxon>Viridiplantae</taxon>
        <taxon>Streptophyta</taxon>
        <taxon>Embryophyta</taxon>
        <taxon>Tracheophyta</taxon>
        <taxon>Spermatophyta</taxon>
        <taxon>Magnoliopsida</taxon>
        <taxon>eudicotyledons</taxon>
        <taxon>Gunneridae</taxon>
        <taxon>Pentapetalae</taxon>
        <taxon>rosids</taxon>
        <taxon>fabids</taxon>
        <taxon>Rosales</taxon>
        <taxon>Moraceae</taxon>
        <taxon>Ficeae</taxon>
        <taxon>Ficus</taxon>
    </lineage>
</organism>
<accession>A0AA87ZUV1</accession>
<sequence length="163" mass="17467">MEDKLFACSLSGGSSELWWKKLCAAKVLLMAAGIAGLRSTAQKSRGLDLWLDSRARACAEPAGGGAGLTARDCAGPAGGGAGLQLKRVSRGLGSRGPEQVSRGLGSRGLRSWICQRAWRDLGWNHAAKIAGLGKIHELELVHVMEQLAARGRKERRRKKNKIK</sequence>
<comment type="caution">
    <text evidence="1">The sequence shown here is derived from an EMBL/GenBank/DDBJ whole genome shotgun (WGS) entry which is preliminary data.</text>
</comment>
<dbReference type="Proteomes" id="UP001187192">
    <property type="component" value="Unassembled WGS sequence"/>
</dbReference>
<reference evidence="1" key="1">
    <citation type="submission" date="2023-07" db="EMBL/GenBank/DDBJ databases">
        <title>draft genome sequence of fig (Ficus carica).</title>
        <authorList>
            <person name="Takahashi T."/>
            <person name="Nishimura K."/>
        </authorList>
    </citation>
    <scope>NUCLEOTIDE SEQUENCE</scope>
</reference>
<keyword evidence="2" id="KW-1185">Reference proteome</keyword>
<name>A0AA87ZUV1_FICCA</name>
<proteinExistence type="predicted"/>
<evidence type="ECO:0000313" key="2">
    <source>
        <dbReference type="Proteomes" id="UP001187192"/>
    </source>
</evidence>
<gene>
    <name evidence="1" type="ORF">TIFTF001_011803</name>
</gene>